<dbReference type="Pfam" id="PF05495">
    <property type="entry name" value="zf-CHY"/>
    <property type="match status" value="1"/>
</dbReference>
<dbReference type="AlphaFoldDB" id="A0A1D6KU47"/>
<evidence type="ECO:0000256" key="3">
    <source>
        <dbReference type="ARBA" id="ARBA00022833"/>
    </source>
</evidence>
<dbReference type="InterPro" id="IPR037274">
    <property type="entry name" value="Znf_CHY_sf"/>
</dbReference>
<organism evidence="4">
    <name type="scientific">Zea mays</name>
    <name type="common">Maize</name>
    <dbReference type="NCBI Taxonomy" id="4577"/>
    <lineage>
        <taxon>Eukaryota</taxon>
        <taxon>Viridiplantae</taxon>
        <taxon>Streptophyta</taxon>
        <taxon>Embryophyta</taxon>
        <taxon>Tracheophyta</taxon>
        <taxon>Spermatophyta</taxon>
        <taxon>Magnoliopsida</taxon>
        <taxon>Liliopsida</taxon>
        <taxon>Poales</taxon>
        <taxon>Poaceae</taxon>
        <taxon>PACMAD clade</taxon>
        <taxon>Panicoideae</taxon>
        <taxon>Andropogonodae</taxon>
        <taxon>Andropogoneae</taxon>
        <taxon>Tripsacinae</taxon>
        <taxon>Zea</taxon>
    </lineage>
</organism>
<proteinExistence type="predicted"/>
<evidence type="ECO:0000256" key="1">
    <source>
        <dbReference type="ARBA" id="ARBA00022723"/>
    </source>
</evidence>
<sequence>MDSEAVQHGLLPLSACPPTANSCAHYSRGCSVVAPCCGQAFGCRHCHNDAKVRWFPSFRFRFGSGSADVLKQPCPVPRQNSLEVDPRDRHEIPRHEIKKVSVPSLCSKSNLLPVSTIAYLVFVFVITVSKERKKQTRAPPSLFSFSM</sequence>
<name>A0A1D6KU47_MAIZE</name>
<protein>
    <submittedName>
        <fullName evidence="4">CHY-type/CTCHY-type/RING-type Zinc finger protein</fullName>
    </submittedName>
</protein>
<dbReference type="InterPro" id="IPR008913">
    <property type="entry name" value="Znf_CHY"/>
</dbReference>
<evidence type="ECO:0000256" key="2">
    <source>
        <dbReference type="ARBA" id="ARBA00022771"/>
    </source>
</evidence>
<dbReference type="PROSITE" id="PS51266">
    <property type="entry name" value="ZF_CHY"/>
    <property type="match status" value="1"/>
</dbReference>
<dbReference type="EMBL" id="CM007647">
    <property type="protein sequence ID" value="ONM06105.1"/>
    <property type="molecule type" value="Genomic_DNA"/>
</dbReference>
<gene>
    <name evidence="4" type="ORF">ZEAMMB73_Zm00001d032810</name>
</gene>
<keyword evidence="3" id="KW-0862">Zinc</keyword>
<accession>A0A1D6KU47</accession>
<dbReference type="SUPFAM" id="SSF161219">
    <property type="entry name" value="CHY zinc finger-like"/>
    <property type="match status" value="1"/>
</dbReference>
<keyword evidence="2" id="KW-0863">Zinc-finger</keyword>
<evidence type="ECO:0000313" key="4">
    <source>
        <dbReference type="EMBL" id="ONM06105.1"/>
    </source>
</evidence>
<keyword evidence="1" id="KW-0479">Metal-binding</keyword>
<dbReference type="PANTHER" id="PTHR21319">
    <property type="entry name" value="RING FINGER AND CHY ZINC FINGER DOMAIN-CONTAINING PROTEIN 1"/>
    <property type="match status" value="1"/>
</dbReference>
<dbReference type="PANTHER" id="PTHR21319:SF58">
    <property type="entry name" value="E3 UBIQUITIN-PROTEIN LIGASE RZFP34"/>
    <property type="match status" value="1"/>
</dbReference>
<dbReference type="GO" id="GO:0008270">
    <property type="term" value="F:zinc ion binding"/>
    <property type="evidence" value="ECO:0007669"/>
    <property type="project" value="UniProtKB-KW"/>
</dbReference>
<reference evidence="4" key="1">
    <citation type="submission" date="2015-12" db="EMBL/GenBank/DDBJ databases">
        <title>Update maize B73 reference genome by single molecule sequencing technologies.</title>
        <authorList>
            <consortium name="Maize Genome Sequencing Project"/>
            <person name="Ware D."/>
        </authorList>
    </citation>
    <scope>NUCLEOTIDE SEQUENCE [LARGE SCALE GENOMIC DNA]</scope>
    <source>
        <tissue evidence="4">Seedling</tissue>
    </source>
</reference>
<dbReference type="ExpressionAtlas" id="A0A1D6KU47">
    <property type="expression patterns" value="baseline and differential"/>
</dbReference>